<dbReference type="Proteomes" id="UP001469553">
    <property type="component" value="Unassembled WGS sequence"/>
</dbReference>
<name>A0ABV0ZFN1_9TELE</name>
<comment type="caution">
    <text evidence="1">The sequence shown here is derived from an EMBL/GenBank/DDBJ whole genome shotgun (WGS) entry which is preliminary data.</text>
</comment>
<gene>
    <name evidence="1" type="ORF">AMECASPLE_030959</name>
</gene>
<reference evidence="1 2" key="1">
    <citation type="submission" date="2021-06" db="EMBL/GenBank/DDBJ databases">
        <authorList>
            <person name="Palmer J.M."/>
        </authorList>
    </citation>
    <scope>NUCLEOTIDE SEQUENCE [LARGE SCALE GENOMIC DNA]</scope>
    <source>
        <strain evidence="1 2">AS_MEX2019</strain>
        <tissue evidence="1">Muscle</tissue>
    </source>
</reference>
<evidence type="ECO:0000313" key="2">
    <source>
        <dbReference type="Proteomes" id="UP001469553"/>
    </source>
</evidence>
<sequence>MVSFFPHSGKASGVDEICLKYLKSMDGLGLSWPLTRLFNIAWRSVGSVSELVEQGCGPHAQDGGPEGVFQIQRDHTPQPLWEGLCQSIGEDSPADSRISASGGTVWFLFHPWNTIPDLHLLQGARWFMGVFPTSPHVFLWTCRRHSTMSLVVPFGEHSRSTESGAFY</sequence>
<organism evidence="1 2">
    <name type="scientific">Ameca splendens</name>
    <dbReference type="NCBI Taxonomy" id="208324"/>
    <lineage>
        <taxon>Eukaryota</taxon>
        <taxon>Metazoa</taxon>
        <taxon>Chordata</taxon>
        <taxon>Craniata</taxon>
        <taxon>Vertebrata</taxon>
        <taxon>Euteleostomi</taxon>
        <taxon>Actinopterygii</taxon>
        <taxon>Neopterygii</taxon>
        <taxon>Teleostei</taxon>
        <taxon>Neoteleostei</taxon>
        <taxon>Acanthomorphata</taxon>
        <taxon>Ovalentaria</taxon>
        <taxon>Atherinomorphae</taxon>
        <taxon>Cyprinodontiformes</taxon>
        <taxon>Goodeidae</taxon>
        <taxon>Ameca</taxon>
    </lineage>
</organism>
<proteinExistence type="predicted"/>
<protein>
    <submittedName>
        <fullName evidence="1">Uncharacterized protein</fullName>
    </submittedName>
</protein>
<accession>A0ABV0ZFN1</accession>
<keyword evidence="2" id="KW-1185">Reference proteome</keyword>
<dbReference type="EMBL" id="JAHRIP010060202">
    <property type="protein sequence ID" value="MEQ2304791.1"/>
    <property type="molecule type" value="Genomic_DNA"/>
</dbReference>
<evidence type="ECO:0000313" key="1">
    <source>
        <dbReference type="EMBL" id="MEQ2304791.1"/>
    </source>
</evidence>